<accession>A0A6C0PCI0</accession>
<name>A0A6C0PCI0_9BACL</name>
<dbReference type="KEGG" id="prz:GZH47_32665"/>
<organism evidence="1 2">
    <name type="scientific">Paenibacillus rhizovicinus</name>
    <dbReference type="NCBI Taxonomy" id="2704463"/>
    <lineage>
        <taxon>Bacteria</taxon>
        <taxon>Bacillati</taxon>
        <taxon>Bacillota</taxon>
        <taxon>Bacilli</taxon>
        <taxon>Bacillales</taxon>
        <taxon>Paenibacillaceae</taxon>
        <taxon>Paenibacillus</taxon>
    </lineage>
</organism>
<dbReference type="RefSeq" id="WP_162645786.1">
    <property type="nucleotide sequence ID" value="NZ_CP048288.1"/>
</dbReference>
<dbReference type="EMBL" id="CP048288">
    <property type="protein sequence ID" value="QHW35653.1"/>
    <property type="molecule type" value="Genomic_DNA"/>
</dbReference>
<keyword evidence="2" id="KW-1185">Reference proteome</keyword>
<protein>
    <submittedName>
        <fullName evidence="1">Uncharacterized protein</fullName>
    </submittedName>
</protein>
<evidence type="ECO:0000313" key="1">
    <source>
        <dbReference type="EMBL" id="QHW35653.1"/>
    </source>
</evidence>
<evidence type="ECO:0000313" key="2">
    <source>
        <dbReference type="Proteomes" id="UP000479114"/>
    </source>
</evidence>
<sequence>MALDQTPLRQKLAKAGTEGALDTRTSGLIGYVVNYHRQADTCSCKRHQGASIEKSTQHTVDIHVNQGNRVKEFHDVPCFVYSTGIIDKGLKENDRVWVQFINGDASTPIVTAYYREPSVESRFFRNLFYAVGDTFGLG</sequence>
<dbReference type="Proteomes" id="UP000479114">
    <property type="component" value="Plasmid unnamed2"/>
</dbReference>
<reference evidence="1 2" key="1">
    <citation type="submission" date="2020-02" db="EMBL/GenBank/DDBJ databases">
        <title>Paenibacillus sp. nov., isolated from rhizosphere soil of tomato.</title>
        <authorList>
            <person name="Weon H.-Y."/>
            <person name="Lee S.A."/>
        </authorList>
    </citation>
    <scope>NUCLEOTIDE SEQUENCE [LARGE SCALE GENOMIC DNA]</scope>
    <source>
        <strain evidence="1 2">14171R-81</strain>
        <plasmid evidence="1 2">unnamed2</plasmid>
    </source>
</reference>
<geneLocation type="plasmid" evidence="1 2">
    <name>unnamed2</name>
</geneLocation>
<dbReference type="AlphaFoldDB" id="A0A6C0PCI0"/>
<proteinExistence type="predicted"/>
<keyword evidence="1" id="KW-0614">Plasmid</keyword>
<gene>
    <name evidence="1" type="ORF">GZH47_32665</name>
</gene>